<evidence type="ECO:0000313" key="8">
    <source>
        <dbReference type="Proteomes" id="UP000179242"/>
    </source>
</evidence>
<feature type="domain" description="Major facilitator superfamily (MFS) profile" evidence="6">
    <location>
        <begin position="222"/>
        <end position="442"/>
    </location>
</feature>
<evidence type="ECO:0000313" key="7">
    <source>
        <dbReference type="EMBL" id="OGC39841.1"/>
    </source>
</evidence>
<sequence>MDKPKKIKKSLAASFWDGFFASIQFGIIDQFSTPLALFFGANTFAIGILNFVRNSLVSIVQVKSADVTLRLKSRKKLLTACVFLTAALWLPTFFLPFVFEEGLRIWIFIALFSVTSSLNLFAGPAWGSLMSQYIPAAKRGAYFGWRGTVLGIIYSISVFLAGLALNYFNRINLFWGFAILMLTASITRFMSWFFLTKMYEPRWKVKETDYFTFWDFIGKWRRSNFARFAIFSSLLTLGVAMASPFFSVYLLRELKISYSAFTIIITAAVVTSLITQRYWGIFADKYGNIKILKLSAFLITLIPLGWLVSSNLYYLFLLQLLAGFVWAGFTISSSNFIYDVATSTKRERCIAYFNFLSGAGLAIGSLIGGTIYGILPPLLGSRFLTLFLISSVVRLVSAVLIRYFTHEVKNVQKAQVREFLFDLSGLRFIGLLSKELLVKGKK</sequence>
<keyword evidence="3 5" id="KW-1133">Transmembrane helix</keyword>
<feature type="transmembrane region" description="Helical" evidence="5">
    <location>
        <begin position="291"/>
        <end position="308"/>
    </location>
</feature>
<keyword evidence="2 5" id="KW-0812">Transmembrane</keyword>
<feature type="transmembrane region" description="Helical" evidence="5">
    <location>
        <begin position="147"/>
        <end position="168"/>
    </location>
</feature>
<name>A0A1F4U4L9_UNCSA</name>
<feature type="transmembrane region" description="Helical" evidence="5">
    <location>
        <begin position="34"/>
        <end position="56"/>
    </location>
</feature>
<dbReference type="Gene3D" id="1.20.1720.10">
    <property type="entry name" value="Multidrug resistance protein D"/>
    <property type="match status" value="1"/>
</dbReference>
<dbReference type="InterPro" id="IPR020846">
    <property type="entry name" value="MFS_dom"/>
</dbReference>
<reference evidence="7 8" key="1">
    <citation type="journal article" date="2016" name="Nat. Commun.">
        <title>Thousands of microbial genomes shed light on interconnected biogeochemical processes in an aquifer system.</title>
        <authorList>
            <person name="Anantharaman K."/>
            <person name="Brown C.T."/>
            <person name="Hug L.A."/>
            <person name="Sharon I."/>
            <person name="Castelle C.J."/>
            <person name="Probst A.J."/>
            <person name="Thomas B.C."/>
            <person name="Singh A."/>
            <person name="Wilkins M.J."/>
            <person name="Karaoz U."/>
            <person name="Brodie E.L."/>
            <person name="Williams K.H."/>
            <person name="Hubbard S.S."/>
            <person name="Banfield J.F."/>
        </authorList>
    </citation>
    <scope>NUCLEOTIDE SEQUENCE [LARGE SCALE GENOMIC DNA]</scope>
</reference>
<dbReference type="GO" id="GO:0005886">
    <property type="term" value="C:plasma membrane"/>
    <property type="evidence" value="ECO:0007669"/>
    <property type="project" value="UniProtKB-SubCell"/>
</dbReference>
<feature type="transmembrane region" description="Helical" evidence="5">
    <location>
        <begin position="228"/>
        <end position="250"/>
    </location>
</feature>
<organism evidence="7 8">
    <name type="scientific">candidate division WOR-1 bacterium RIFOXYC2_FULL_46_14</name>
    <dbReference type="NCBI Taxonomy" id="1802587"/>
    <lineage>
        <taxon>Bacteria</taxon>
        <taxon>Bacillati</taxon>
        <taxon>Saganbacteria</taxon>
    </lineage>
</organism>
<proteinExistence type="predicted"/>
<protein>
    <recommendedName>
        <fullName evidence="6">Major facilitator superfamily (MFS) profile domain-containing protein</fullName>
    </recommendedName>
</protein>
<evidence type="ECO:0000256" key="5">
    <source>
        <dbReference type="SAM" id="Phobius"/>
    </source>
</evidence>
<dbReference type="SUPFAM" id="SSF103473">
    <property type="entry name" value="MFS general substrate transporter"/>
    <property type="match status" value="1"/>
</dbReference>
<dbReference type="Proteomes" id="UP000179242">
    <property type="component" value="Unassembled WGS sequence"/>
</dbReference>
<evidence type="ECO:0000259" key="6">
    <source>
        <dbReference type="PROSITE" id="PS50850"/>
    </source>
</evidence>
<dbReference type="Gene3D" id="1.20.1250.20">
    <property type="entry name" value="MFS general substrate transporter like domains"/>
    <property type="match status" value="1"/>
</dbReference>
<feature type="transmembrane region" description="Helical" evidence="5">
    <location>
        <begin position="381"/>
        <end position="404"/>
    </location>
</feature>
<feature type="transmembrane region" description="Helical" evidence="5">
    <location>
        <begin position="105"/>
        <end position="126"/>
    </location>
</feature>
<dbReference type="InterPro" id="IPR036259">
    <property type="entry name" value="MFS_trans_sf"/>
</dbReference>
<feature type="transmembrane region" description="Helical" evidence="5">
    <location>
        <begin position="314"/>
        <end position="338"/>
    </location>
</feature>
<evidence type="ECO:0000256" key="3">
    <source>
        <dbReference type="ARBA" id="ARBA00022989"/>
    </source>
</evidence>
<dbReference type="EMBL" id="MEUJ01000005">
    <property type="protein sequence ID" value="OGC39841.1"/>
    <property type="molecule type" value="Genomic_DNA"/>
</dbReference>
<comment type="caution">
    <text evidence="7">The sequence shown here is derived from an EMBL/GenBank/DDBJ whole genome shotgun (WGS) entry which is preliminary data.</text>
</comment>
<gene>
    <name evidence="7" type="ORF">A2438_04910</name>
</gene>
<dbReference type="PANTHER" id="PTHR23526">
    <property type="entry name" value="INTEGRAL MEMBRANE TRANSPORT PROTEIN-RELATED"/>
    <property type="match status" value="1"/>
</dbReference>
<dbReference type="AlphaFoldDB" id="A0A1F4U4L9"/>
<dbReference type="Pfam" id="PF07690">
    <property type="entry name" value="MFS_1"/>
    <property type="match status" value="1"/>
</dbReference>
<accession>A0A1F4U4L9</accession>
<evidence type="ECO:0000256" key="4">
    <source>
        <dbReference type="ARBA" id="ARBA00023136"/>
    </source>
</evidence>
<keyword evidence="4 5" id="KW-0472">Membrane</keyword>
<feature type="transmembrane region" description="Helical" evidence="5">
    <location>
        <begin position="256"/>
        <end position="279"/>
    </location>
</feature>
<feature type="transmembrane region" description="Helical" evidence="5">
    <location>
        <begin position="77"/>
        <end position="99"/>
    </location>
</feature>
<feature type="transmembrane region" description="Helical" evidence="5">
    <location>
        <begin position="174"/>
        <end position="195"/>
    </location>
</feature>
<dbReference type="PROSITE" id="PS50850">
    <property type="entry name" value="MFS"/>
    <property type="match status" value="1"/>
</dbReference>
<dbReference type="InterPro" id="IPR011701">
    <property type="entry name" value="MFS"/>
</dbReference>
<evidence type="ECO:0000256" key="2">
    <source>
        <dbReference type="ARBA" id="ARBA00022692"/>
    </source>
</evidence>
<comment type="subcellular location">
    <subcellularLocation>
        <location evidence="1">Cell membrane</location>
        <topology evidence="1">Multi-pass membrane protein</topology>
    </subcellularLocation>
</comment>
<dbReference type="InterPro" id="IPR052528">
    <property type="entry name" value="Sugar_transport-like"/>
</dbReference>
<evidence type="ECO:0000256" key="1">
    <source>
        <dbReference type="ARBA" id="ARBA00004651"/>
    </source>
</evidence>
<feature type="transmembrane region" description="Helical" evidence="5">
    <location>
        <begin position="350"/>
        <end position="375"/>
    </location>
</feature>
<dbReference type="PANTHER" id="PTHR23526:SF2">
    <property type="entry name" value="MAJOR FACILITATOR SUPERFAMILY (MFS) PROFILE DOMAIN-CONTAINING PROTEIN"/>
    <property type="match status" value="1"/>
</dbReference>
<dbReference type="GO" id="GO:0022857">
    <property type="term" value="F:transmembrane transporter activity"/>
    <property type="evidence" value="ECO:0007669"/>
    <property type="project" value="InterPro"/>
</dbReference>